<protein>
    <submittedName>
        <fullName evidence="11">Acetylornithine deacetylase</fullName>
        <ecNumber evidence="11">3.5.1.16</ecNumber>
    </submittedName>
</protein>
<gene>
    <name evidence="11" type="primary">argE</name>
    <name evidence="11" type="ORF">OU415_00880</name>
</gene>
<evidence type="ECO:0000256" key="7">
    <source>
        <dbReference type="ARBA" id="ARBA00022801"/>
    </source>
</evidence>
<dbReference type="InterPro" id="IPR011650">
    <property type="entry name" value="Peptidase_M20_dimer"/>
</dbReference>
<dbReference type="Gene3D" id="3.30.70.360">
    <property type="match status" value="1"/>
</dbReference>
<dbReference type="PANTHER" id="PTHR43808:SF31">
    <property type="entry name" value="N-ACETYL-L-CITRULLINE DEACETYLASE"/>
    <property type="match status" value="1"/>
</dbReference>
<evidence type="ECO:0000256" key="8">
    <source>
        <dbReference type="ARBA" id="ARBA00022833"/>
    </source>
</evidence>
<keyword evidence="4" id="KW-0055">Arginine biosynthesis</keyword>
<dbReference type="Gene3D" id="3.40.630.10">
    <property type="entry name" value="Zn peptidases"/>
    <property type="match status" value="1"/>
</dbReference>
<evidence type="ECO:0000256" key="9">
    <source>
        <dbReference type="ARBA" id="ARBA00023285"/>
    </source>
</evidence>
<keyword evidence="5" id="KW-0028">Amino-acid biosynthesis</keyword>
<keyword evidence="7 11" id="KW-0378">Hydrolase</keyword>
<keyword evidence="9" id="KW-0170">Cobalt</keyword>
<keyword evidence="6" id="KW-0479">Metal-binding</keyword>
<dbReference type="NCBIfam" id="TIGR01892">
    <property type="entry name" value="AcOrn-deacetyl"/>
    <property type="match status" value="1"/>
</dbReference>
<evidence type="ECO:0000259" key="10">
    <source>
        <dbReference type="Pfam" id="PF07687"/>
    </source>
</evidence>
<evidence type="ECO:0000313" key="12">
    <source>
        <dbReference type="Proteomes" id="UP001210380"/>
    </source>
</evidence>
<dbReference type="NCBIfam" id="NF005710">
    <property type="entry name" value="PRK07522.1"/>
    <property type="match status" value="1"/>
</dbReference>
<feature type="domain" description="Peptidase M20 dimerisation" evidence="10">
    <location>
        <begin position="184"/>
        <end position="291"/>
    </location>
</feature>
<evidence type="ECO:0000256" key="3">
    <source>
        <dbReference type="ARBA" id="ARBA00022490"/>
    </source>
</evidence>
<organism evidence="11 12">
    <name type="scientific">Saccharopolyspora oryzae</name>
    <dbReference type="NCBI Taxonomy" id="2997343"/>
    <lineage>
        <taxon>Bacteria</taxon>
        <taxon>Bacillati</taxon>
        <taxon>Actinomycetota</taxon>
        <taxon>Actinomycetes</taxon>
        <taxon>Pseudonocardiales</taxon>
        <taxon>Pseudonocardiaceae</taxon>
        <taxon>Saccharopolyspora</taxon>
    </lineage>
</organism>
<dbReference type="PANTHER" id="PTHR43808">
    <property type="entry name" value="ACETYLORNITHINE DEACETYLASE"/>
    <property type="match status" value="1"/>
</dbReference>
<dbReference type="InterPro" id="IPR036264">
    <property type="entry name" value="Bact_exopeptidase_dim_dom"/>
</dbReference>
<reference evidence="11 12" key="1">
    <citation type="submission" date="2022-11" db="EMBL/GenBank/DDBJ databases">
        <title>Draft genome sequence of Saccharopolyspora sp. WRP15-2 isolated from rhizosphere soils of wild rice in Thailand.</title>
        <authorList>
            <person name="Duangmal K."/>
            <person name="Kammanee S."/>
            <person name="Muangham S."/>
        </authorList>
    </citation>
    <scope>NUCLEOTIDE SEQUENCE [LARGE SCALE GENOMIC DNA]</scope>
    <source>
        <strain evidence="11 12">WRP15-2</strain>
    </source>
</reference>
<dbReference type="CDD" id="cd03894">
    <property type="entry name" value="M20_ArgE"/>
    <property type="match status" value="1"/>
</dbReference>
<evidence type="ECO:0000256" key="6">
    <source>
        <dbReference type="ARBA" id="ARBA00022723"/>
    </source>
</evidence>
<dbReference type="InterPro" id="IPR050072">
    <property type="entry name" value="Peptidase_M20A"/>
</dbReference>
<dbReference type="RefSeq" id="WP_270946534.1">
    <property type="nucleotide sequence ID" value="NZ_JAQGLA010000001.1"/>
</dbReference>
<evidence type="ECO:0000256" key="1">
    <source>
        <dbReference type="ARBA" id="ARBA00001947"/>
    </source>
</evidence>
<dbReference type="InterPro" id="IPR001261">
    <property type="entry name" value="ArgE/DapE_CS"/>
</dbReference>
<keyword evidence="3" id="KW-0963">Cytoplasm</keyword>
<accession>A0ABT4UQH4</accession>
<dbReference type="SUPFAM" id="SSF55031">
    <property type="entry name" value="Bacterial exopeptidase dimerisation domain"/>
    <property type="match status" value="1"/>
</dbReference>
<evidence type="ECO:0000313" key="11">
    <source>
        <dbReference type="EMBL" id="MDA3623966.1"/>
    </source>
</evidence>
<dbReference type="GO" id="GO:0008777">
    <property type="term" value="F:acetylornithine deacetylase activity"/>
    <property type="evidence" value="ECO:0007669"/>
    <property type="project" value="UniProtKB-EC"/>
</dbReference>
<comment type="cofactor">
    <cofactor evidence="1">
        <name>Zn(2+)</name>
        <dbReference type="ChEBI" id="CHEBI:29105"/>
    </cofactor>
</comment>
<dbReference type="Pfam" id="PF07687">
    <property type="entry name" value="M20_dimer"/>
    <property type="match status" value="1"/>
</dbReference>
<dbReference type="Proteomes" id="UP001210380">
    <property type="component" value="Unassembled WGS sequence"/>
</dbReference>
<dbReference type="InterPro" id="IPR002933">
    <property type="entry name" value="Peptidase_M20"/>
</dbReference>
<comment type="caution">
    <text evidence="11">The sequence shown here is derived from an EMBL/GenBank/DDBJ whole genome shotgun (WGS) entry which is preliminary data.</text>
</comment>
<dbReference type="SUPFAM" id="SSF53187">
    <property type="entry name" value="Zn-dependent exopeptidases"/>
    <property type="match status" value="1"/>
</dbReference>
<dbReference type="EC" id="3.5.1.16" evidence="11"/>
<sequence>MPADTTPLTPSTTTLDWIARLIGVDTTSRDSNLPLIDVVADEIRANGVEPTLIPNAEGTKANLLATFPAADGSTTGGIVLSGHTDVVPVDGQRWSSDPFTSEVRGDRLYGRGACDMKSFVGAVVAKLPQLAAEPLREPVHLAFSYDEEVGCVGVIPLVDEIVRRGLRPRACIVGEPTSMRVIRGHKSITLIRVAFHGLAAHSSLTPQGVNAIEHAAQLVRFVRSTADRFRADGPFDEFFDVPFTTATVNEISGGIAVNTVPAECALSFEFRSVAGVDVDEMIDVFRTEVRRIETEMQAENPGARVEMSVAASTPGLDTAPDAEVIRHVTKWGGEESPAKVTYGTEAGLFQRAGIPTVVCGPGDIAQAHTADEFVELDQIARCEALLDNLVDDLRS</sequence>
<dbReference type="PROSITE" id="PS00759">
    <property type="entry name" value="ARGE_DAPE_CPG2_2"/>
    <property type="match status" value="1"/>
</dbReference>
<keyword evidence="8" id="KW-0862">Zinc</keyword>
<comment type="similarity">
    <text evidence="2">Belongs to the peptidase M20A family. ArgE subfamily.</text>
</comment>
<dbReference type="Pfam" id="PF01546">
    <property type="entry name" value="Peptidase_M20"/>
    <property type="match status" value="1"/>
</dbReference>
<evidence type="ECO:0000256" key="2">
    <source>
        <dbReference type="ARBA" id="ARBA00005691"/>
    </source>
</evidence>
<evidence type="ECO:0000256" key="4">
    <source>
        <dbReference type="ARBA" id="ARBA00022571"/>
    </source>
</evidence>
<proteinExistence type="inferred from homology"/>
<dbReference type="InterPro" id="IPR010169">
    <property type="entry name" value="AcOrn-deacetyl"/>
</dbReference>
<dbReference type="EMBL" id="JAQGLA010000001">
    <property type="protein sequence ID" value="MDA3623966.1"/>
    <property type="molecule type" value="Genomic_DNA"/>
</dbReference>
<name>A0ABT4UQH4_9PSEU</name>
<keyword evidence="12" id="KW-1185">Reference proteome</keyword>
<evidence type="ECO:0000256" key="5">
    <source>
        <dbReference type="ARBA" id="ARBA00022605"/>
    </source>
</evidence>